<evidence type="ECO:0000313" key="8">
    <source>
        <dbReference type="EMBL" id="CAD8714111.1"/>
    </source>
</evidence>
<evidence type="ECO:0000256" key="6">
    <source>
        <dbReference type="RuleBase" id="RU000304"/>
    </source>
</evidence>
<dbReference type="EMBL" id="HBFC01026650">
    <property type="protein sequence ID" value="CAD8714111.1"/>
    <property type="molecule type" value="Transcribed_RNA"/>
</dbReference>
<dbReference type="PROSITE" id="PS50011">
    <property type="entry name" value="PROTEIN_KINASE_DOM"/>
    <property type="match status" value="1"/>
</dbReference>
<evidence type="ECO:0000256" key="1">
    <source>
        <dbReference type="ARBA" id="ARBA00022679"/>
    </source>
</evidence>
<dbReference type="FunFam" id="1.10.510.10:FF:000571">
    <property type="entry name" value="Maternal embryonic leucine zipper kinase"/>
    <property type="match status" value="1"/>
</dbReference>
<dbReference type="GO" id="GO:0005524">
    <property type="term" value="F:ATP binding"/>
    <property type="evidence" value="ECO:0007669"/>
    <property type="project" value="UniProtKB-UniRule"/>
</dbReference>
<dbReference type="AlphaFoldDB" id="A0A7S0SUP2"/>
<feature type="domain" description="Protein kinase" evidence="7">
    <location>
        <begin position="43"/>
        <end position="307"/>
    </location>
</feature>
<protein>
    <recommendedName>
        <fullName evidence="7">Protein kinase domain-containing protein</fullName>
    </recommendedName>
</protein>
<dbReference type="PROSITE" id="PS00108">
    <property type="entry name" value="PROTEIN_KINASE_ST"/>
    <property type="match status" value="1"/>
</dbReference>
<evidence type="ECO:0000256" key="2">
    <source>
        <dbReference type="ARBA" id="ARBA00022741"/>
    </source>
</evidence>
<dbReference type="InterPro" id="IPR000719">
    <property type="entry name" value="Prot_kinase_dom"/>
</dbReference>
<organism evidence="8">
    <name type="scientific">Mantoniella antarctica</name>
    <dbReference type="NCBI Taxonomy" id="81844"/>
    <lineage>
        <taxon>Eukaryota</taxon>
        <taxon>Viridiplantae</taxon>
        <taxon>Chlorophyta</taxon>
        <taxon>Mamiellophyceae</taxon>
        <taxon>Mamiellales</taxon>
        <taxon>Mamiellaceae</taxon>
        <taxon>Mantoniella</taxon>
    </lineage>
</organism>
<sequence>MGCGASMPVSDMKWMDEVLDSTGPAGVSWQGPRPNKAKVFESYKFGDTLGTGGFAVVRLATCRSTGKNCAMKVMTLPNPKESGGHNERENIFYEIGLLARLQSEYIIRLDEFFVENNKVYLATELLAGGDLLDAVIESGSYDESMARRIFRRVVLGVQYLHSEGITHRDIKLENLLLGDKFDLSTVKICDLGLAKKATDRLVHSACGTPQYVSPEVVNSKKGDAHGPSVDTWACGVVLFILLCGYPPFAHKTETTLYALICAGDYSFTQSSVWEVITDDAKDLIRSFLTVNQSTRITADDALRHPWFQNSSLESETCMSLGLTQSALKKYRGKFKSAVNAIRTINRVNRLVGISGGASVRRSVYL</sequence>
<dbReference type="Pfam" id="PF00069">
    <property type="entry name" value="Pkinase"/>
    <property type="match status" value="1"/>
</dbReference>
<comment type="similarity">
    <text evidence="6">Belongs to the protein kinase superfamily.</text>
</comment>
<keyword evidence="2 5" id="KW-0547">Nucleotide-binding</keyword>
<evidence type="ECO:0000256" key="4">
    <source>
        <dbReference type="ARBA" id="ARBA00022840"/>
    </source>
</evidence>
<keyword evidence="3" id="KW-0418">Kinase</keyword>
<evidence type="ECO:0000256" key="5">
    <source>
        <dbReference type="PROSITE-ProRule" id="PRU10141"/>
    </source>
</evidence>
<dbReference type="InterPro" id="IPR017441">
    <property type="entry name" value="Protein_kinase_ATP_BS"/>
</dbReference>
<keyword evidence="6" id="KW-0723">Serine/threonine-protein kinase</keyword>
<dbReference type="CDD" id="cd05117">
    <property type="entry name" value="STKc_CAMK"/>
    <property type="match status" value="1"/>
</dbReference>
<accession>A0A7S0SUP2</accession>
<dbReference type="PROSITE" id="PS00107">
    <property type="entry name" value="PROTEIN_KINASE_ATP"/>
    <property type="match status" value="1"/>
</dbReference>
<keyword evidence="4 5" id="KW-0067">ATP-binding</keyword>
<dbReference type="InterPro" id="IPR008271">
    <property type="entry name" value="Ser/Thr_kinase_AS"/>
</dbReference>
<dbReference type="SUPFAM" id="SSF56112">
    <property type="entry name" value="Protein kinase-like (PK-like)"/>
    <property type="match status" value="1"/>
</dbReference>
<gene>
    <name evidence="8" type="ORF">MANT1106_LOCUS16113</name>
</gene>
<dbReference type="SMART" id="SM00220">
    <property type="entry name" value="S_TKc"/>
    <property type="match status" value="1"/>
</dbReference>
<keyword evidence="1" id="KW-0808">Transferase</keyword>
<dbReference type="Gene3D" id="1.10.510.10">
    <property type="entry name" value="Transferase(Phosphotransferase) domain 1"/>
    <property type="match status" value="1"/>
</dbReference>
<dbReference type="GO" id="GO:0004674">
    <property type="term" value="F:protein serine/threonine kinase activity"/>
    <property type="evidence" value="ECO:0007669"/>
    <property type="project" value="UniProtKB-KW"/>
</dbReference>
<evidence type="ECO:0000259" key="7">
    <source>
        <dbReference type="PROSITE" id="PS50011"/>
    </source>
</evidence>
<reference evidence="8" key="1">
    <citation type="submission" date="2021-01" db="EMBL/GenBank/DDBJ databases">
        <authorList>
            <person name="Corre E."/>
            <person name="Pelletier E."/>
            <person name="Niang G."/>
            <person name="Scheremetjew M."/>
            <person name="Finn R."/>
            <person name="Kale V."/>
            <person name="Holt S."/>
            <person name="Cochrane G."/>
            <person name="Meng A."/>
            <person name="Brown T."/>
            <person name="Cohen L."/>
        </authorList>
    </citation>
    <scope>NUCLEOTIDE SEQUENCE</scope>
    <source>
        <strain evidence="8">SL-175</strain>
    </source>
</reference>
<name>A0A7S0SUP2_9CHLO</name>
<dbReference type="PANTHER" id="PTHR24347">
    <property type="entry name" value="SERINE/THREONINE-PROTEIN KINASE"/>
    <property type="match status" value="1"/>
</dbReference>
<evidence type="ECO:0000256" key="3">
    <source>
        <dbReference type="ARBA" id="ARBA00022777"/>
    </source>
</evidence>
<proteinExistence type="inferred from homology"/>
<dbReference type="InterPro" id="IPR011009">
    <property type="entry name" value="Kinase-like_dom_sf"/>
</dbReference>
<feature type="binding site" evidence="5">
    <location>
        <position position="72"/>
    </location>
    <ligand>
        <name>ATP</name>
        <dbReference type="ChEBI" id="CHEBI:30616"/>
    </ligand>
</feature>